<accession>A0A1H2A6S8</accession>
<dbReference type="STRING" id="630515.SAMN04489812_5704"/>
<evidence type="ECO:0000313" key="1">
    <source>
        <dbReference type="EMBL" id="SDT41589.1"/>
    </source>
</evidence>
<dbReference type="Proteomes" id="UP000199103">
    <property type="component" value="Chromosome I"/>
</dbReference>
<sequence>MIIGLVKMIICDQEAGVASGTALIGSACSRTKRSVLWVEELLVERGGLPQPEHVFLGSPGCR</sequence>
<dbReference type="RefSeq" id="WP_091530274.1">
    <property type="nucleotide sequence ID" value="NZ_LT629772.1"/>
</dbReference>
<evidence type="ECO:0000313" key="2">
    <source>
        <dbReference type="Proteomes" id="UP000199103"/>
    </source>
</evidence>
<organism evidence="1 2">
    <name type="scientific">Microlunatus soli</name>
    <dbReference type="NCBI Taxonomy" id="630515"/>
    <lineage>
        <taxon>Bacteria</taxon>
        <taxon>Bacillati</taxon>
        <taxon>Actinomycetota</taxon>
        <taxon>Actinomycetes</taxon>
        <taxon>Propionibacteriales</taxon>
        <taxon>Propionibacteriaceae</taxon>
        <taxon>Microlunatus</taxon>
    </lineage>
</organism>
<dbReference type="PROSITE" id="PS51257">
    <property type="entry name" value="PROKAR_LIPOPROTEIN"/>
    <property type="match status" value="1"/>
</dbReference>
<dbReference type="AlphaFoldDB" id="A0A1H2A6S8"/>
<reference evidence="1 2" key="1">
    <citation type="submission" date="2016-10" db="EMBL/GenBank/DDBJ databases">
        <authorList>
            <person name="de Groot N.N."/>
        </authorList>
    </citation>
    <scope>NUCLEOTIDE SEQUENCE [LARGE SCALE GENOMIC DNA]</scope>
    <source>
        <strain evidence="1 2">DSM 21800</strain>
    </source>
</reference>
<gene>
    <name evidence="1" type="ORF">SAMN04489812_5704</name>
</gene>
<dbReference type="EMBL" id="LT629772">
    <property type="protein sequence ID" value="SDT41589.1"/>
    <property type="molecule type" value="Genomic_DNA"/>
</dbReference>
<protein>
    <submittedName>
        <fullName evidence="1">Uncharacterized protein</fullName>
    </submittedName>
</protein>
<name>A0A1H2A6S8_9ACTN</name>
<proteinExistence type="predicted"/>
<keyword evidence="2" id="KW-1185">Reference proteome</keyword>